<dbReference type="InterPro" id="IPR036737">
    <property type="entry name" value="OmpA-like_sf"/>
</dbReference>
<feature type="domain" description="OmpA-like" evidence="6">
    <location>
        <begin position="533"/>
        <end position="654"/>
    </location>
</feature>
<evidence type="ECO:0000256" key="1">
    <source>
        <dbReference type="ARBA" id="ARBA00004442"/>
    </source>
</evidence>
<dbReference type="InterPro" id="IPR050330">
    <property type="entry name" value="Bact_OuterMem_StrucFunc"/>
</dbReference>
<evidence type="ECO:0000313" key="8">
    <source>
        <dbReference type="EMBL" id="TCO25430.1"/>
    </source>
</evidence>
<reference evidence="8 9" key="3">
    <citation type="submission" date="2019-03" db="EMBL/GenBank/DDBJ databases">
        <title>Genomic Encyclopedia of Type Strains, Phase IV (KMG-IV): sequencing the most valuable type-strain genomes for metagenomic binning, comparative biology and taxonomic classification.</title>
        <authorList>
            <person name="Goeker M."/>
        </authorList>
    </citation>
    <scope>NUCLEOTIDE SEQUENCE [LARGE SCALE GENOMIC DNA]</scope>
    <source>
        <strain evidence="8 9">DSM 103236</strain>
    </source>
</reference>
<dbReference type="EMBL" id="BMJO01000002">
    <property type="protein sequence ID" value="GGE45461.1"/>
    <property type="molecule type" value="Genomic_DNA"/>
</dbReference>
<comment type="caution">
    <text evidence="8">The sequence shown here is derived from an EMBL/GenBank/DDBJ whole genome shotgun (WGS) entry which is preliminary data.</text>
</comment>
<dbReference type="PANTHER" id="PTHR30329:SF21">
    <property type="entry name" value="LIPOPROTEIN YIAD-RELATED"/>
    <property type="match status" value="1"/>
</dbReference>
<dbReference type="Proteomes" id="UP000622648">
    <property type="component" value="Unassembled WGS sequence"/>
</dbReference>
<dbReference type="SUPFAM" id="SSF48452">
    <property type="entry name" value="TPR-like"/>
    <property type="match status" value="1"/>
</dbReference>
<dbReference type="Pfam" id="PF00691">
    <property type="entry name" value="OmpA"/>
    <property type="match status" value="1"/>
</dbReference>
<dbReference type="CDD" id="cd07185">
    <property type="entry name" value="OmpA_C-like"/>
    <property type="match status" value="1"/>
</dbReference>
<keyword evidence="3" id="KW-0998">Cell outer membrane</keyword>
<evidence type="ECO:0000313" key="7">
    <source>
        <dbReference type="EMBL" id="GGE45461.1"/>
    </source>
</evidence>
<reference evidence="10" key="2">
    <citation type="journal article" date="2019" name="Int. J. Syst. Evol. Microbiol.">
        <title>The Global Catalogue of Microorganisms (GCM) 10K type strain sequencing project: providing services to taxonomists for standard genome sequencing and annotation.</title>
        <authorList>
            <consortium name="The Broad Institute Genomics Platform"/>
            <consortium name="The Broad Institute Genome Sequencing Center for Infectious Disease"/>
            <person name="Wu L."/>
            <person name="Ma J."/>
        </authorList>
    </citation>
    <scope>NUCLEOTIDE SEQUENCE [LARGE SCALE GENOMIC DNA]</scope>
    <source>
        <strain evidence="10">CGMCC 1.15644</strain>
    </source>
</reference>
<organism evidence="8 9">
    <name type="scientific">Pedobacter psychrotolerans</name>
    <dbReference type="NCBI Taxonomy" id="1843235"/>
    <lineage>
        <taxon>Bacteria</taxon>
        <taxon>Pseudomonadati</taxon>
        <taxon>Bacteroidota</taxon>
        <taxon>Sphingobacteriia</taxon>
        <taxon>Sphingobacteriales</taxon>
        <taxon>Sphingobacteriaceae</taxon>
        <taxon>Pedobacter</taxon>
    </lineage>
</organism>
<evidence type="ECO:0000256" key="4">
    <source>
        <dbReference type="PROSITE-ProRule" id="PRU00473"/>
    </source>
</evidence>
<dbReference type="InterPro" id="IPR011659">
    <property type="entry name" value="WD40"/>
</dbReference>
<sequence>MMKRILLAFCFFACCLLAVSFSAKAQYVLKEADQQFELFNYSKAIDLYEQAFKKKESLHAAERLASAYAFSNNYQQAESWFAIAVKMPGSKPENILGYAKALQSNSKYREAKAQYKAYINAGKDISERQANVWLASCDSALKWMKNPKQIELINQKTLNSTQSDWGAINYNGAVVFTSDRLDKGFQSKEKSALFRFDGARKPDKNIYGGTGNGYFKLYIKSSPADSLKLFPIKTGTRYHVGAATFTKDGNTMYFTMTRIPQDLEKVKNKPATVNVEIYSSTKDARGNWGEPVSFAYNAVNEYSVGDPFISTDGTSLYFSSNKPGGKGGTDIYVCRKTDAGDWGKPFNLEEINTEGNERNPVFDANNNLFFASDGYVGMGGLDVFQALRYGARIGQIKNLGYPFNSPQDDFAFSLNEKGGVAYLSSNRSNGMGSDDIYTLDQKLILAFKLVGKVYDQKTNQPIAGALVTLAKVNGESLKVETDDNGAYQFGLAGESEYNVSAKMTNYRADVENLATINLTSSQVIAQDLHLQPIELNKGIRLENIYYDFEKWNIRADAAAELDKVVKVMNDNPTLWIEMGSHTDSRGDDAFNLRLSQKRAESAMQYIILRGIKKNRIEAKGYGETKLLNHCANGVNCSDTAHQLNRRTEFKIVKQ</sequence>
<evidence type="ECO:0000313" key="10">
    <source>
        <dbReference type="Proteomes" id="UP000622648"/>
    </source>
</evidence>
<dbReference type="EMBL" id="SLWO01000004">
    <property type="protein sequence ID" value="TCO25430.1"/>
    <property type="molecule type" value="Genomic_DNA"/>
</dbReference>
<dbReference type="InterPro" id="IPR006664">
    <property type="entry name" value="OMP_bac"/>
</dbReference>
<dbReference type="PANTHER" id="PTHR30329">
    <property type="entry name" value="STATOR ELEMENT OF FLAGELLAR MOTOR COMPLEX"/>
    <property type="match status" value="1"/>
</dbReference>
<accession>A0A4R2HGG8</accession>
<dbReference type="InterPro" id="IPR008969">
    <property type="entry name" value="CarboxyPept-like_regulatory"/>
</dbReference>
<dbReference type="PROSITE" id="PS51123">
    <property type="entry name" value="OMPA_2"/>
    <property type="match status" value="1"/>
</dbReference>
<dbReference type="Proteomes" id="UP000295684">
    <property type="component" value="Unassembled WGS sequence"/>
</dbReference>
<dbReference type="Gene3D" id="2.60.40.1120">
    <property type="entry name" value="Carboxypeptidase-like, regulatory domain"/>
    <property type="match status" value="1"/>
</dbReference>
<dbReference type="SUPFAM" id="SSF103088">
    <property type="entry name" value="OmpA-like"/>
    <property type="match status" value="1"/>
</dbReference>
<protein>
    <submittedName>
        <fullName evidence="7">Cell envelope biogenesis protein OmpA</fullName>
    </submittedName>
    <submittedName>
        <fullName evidence="8">Outer membrane protein OmpA-like peptidoglycan-associated protein</fullName>
    </submittedName>
</protein>
<reference evidence="7" key="1">
    <citation type="journal article" date="2014" name="Int. J. Syst. Evol. Microbiol.">
        <title>Complete genome of a new Firmicutes species belonging to the dominant human colonic microbiota ('Ruminococcus bicirculans') reveals two chromosomes and a selective capacity to utilize plant glucans.</title>
        <authorList>
            <consortium name="NISC Comparative Sequencing Program"/>
            <person name="Wegmann U."/>
            <person name="Louis P."/>
            <person name="Goesmann A."/>
            <person name="Henrissat B."/>
            <person name="Duncan S.H."/>
            <person name="Flint H.J."/>
        </authorList>
    </citation>
    <scope>NUCLEOTIDE SEQUENCE</scope>
    <source>
        <strain evidence="7">CGMCC 1.15644</strain>
    </source>
</reference>
<dbReference type="SUPFAM" id="SSF82171">
    <property type="entry name" value="DPP6 N-terminal domain-like"/>
    <property type="match status" value="1"/>
</dbReference>
<keyword evidence="2 4" id="KW-0472">Membrane</keyword>
<dbReference type="InterPro" id="IPR006665">
    <property type="entry name" value="OmpA-like"/>
</dbReference>
<evidence type="ECO:0000256" key="5">
    <source>
        <dbReference type="SAM" id="SignalP"/>
    </source>
</evidence>
<dbReference type="PRINTS" id="PR01021">
    <property type="entry name" value="OMPADOMAIN"/>
</dbReference>
<feature type="chain" id="PRO_5021005717" evidence="5">
    <location>
        <begin position="26"/>
        <end position="654"/>
    </location>
</feature>
<keyword evidence="5" id="KW-0732">Signal</keyword>
<dbReference type="Pfam" id="PF07676">
    <property type="entry name" value="PD40"/>
    <property type="match status" value="1"/>
</dbReference>
<dbReference type="Gene3D" id="3.30.1330.60">
    <property type="entry name" value="OmpA-like domain"/>
    <property type="match status" value="1"/>
</dbReference>
<dbReference type="RefSeq" id="WP_229676720.1">
    <property type="nucleotide sequence ID" value="NZ_BMJO01000002.1"/>
</dbReference>
<proteinExistence type="predicted"/>
<dbReference type="Gene3D" id="1.25.40.10">
    <property type="entry name" value="Tetratricopeptide repeat domain"/>
    <property type="match status" value="1"/>
</dbReference>
<evidence type="ECO:0000256" key="3">
    <source>
        <dbReference type="ARBA" id="ARBA00023237"/>
    </source>
</evidence>
<gene>
    <name evidence="8" type="ORF">EV200_104468</name>
    <name evidence="7" type="ORF">GCM10011413_09560</name>
</gene>
<evidence type="ECO:0000256" key="2">
    <source>
        <dbReference type="ARBA" id="ARBA00023136"/>
    </source>
</evidence>
<reference evidence="7" key="4">
    <citation type="submission" date="2024-05" db="EMBL/GenBank/DDBJ databases">
        <authorList>
            <person name="Sun Q."/>
            <person name="Zhou Y."/>
        </authorList>
    </citation>
    <scope>NUCLEOTIDE SEQUENCE</scope>
    <source>
        <strain evidence="7">CGMCC 1.15644</strain>
    </source>
</reference>
<dbReference type="SUPFAM" id="SSF49464">
    <property type="entry name" value="Carboxypeptidase regulatory domain-like"/>
    <property type="match status" value="1"/>
</dbReference>
<comment type="subcellular location">
    <subcellularLocation>
        <location evidence="1">Cell outer membrane</location>
    </subcellularLocation>
</comment>
<keyword evidence="10" id="KW-1185">Reference proteome</keyword>
<feature type="signal peptide" evidence="5">
    <location>
        <begin position="1"/>
        <end position="25"/>
    </location>
</feature>
<dbReference type="GO" id="GO:0009279">
    <property type="term" value="C:cell outer membrane"/>
    <property type="evidence" value="ECO:0007669"/>
    <property type="project" value="UniProtKB-SubCell"/>
</dbReference>
<dbReference type="AlphaFoldDB" id="A0A4R2HGG8"/>
<evidence type="ECO:0000259" key="6">
    <source>
        <dbReference type="PROSITE" id="PS51123"/>
    </source>
</evidence>
<dbReference type="Pfam" id="PF13620">
    <property type="entry name" value="CarboxypepD_reg"/>
    <property type="match status" value="1"/>
</dbReference>
<dbReference type="InterPro" id="IPR011990">
    <property type="entry name" value="TPR-like_helical_dom_sf"/>
</dbReference>
<name>A0A4R2HGG8_9SPHI</name>
<evidence type="ECO:0000313" key="9">
    <source>
        <dbReference type="Proteomes" id="UP000295684"/>
    </source>
</evidence>